<dbReference type="Proteomes" id="UP000298030">
    <property type="component" value="Unassembled WGS sequence"/>
</dbReference>
<name>A0A4Y7SGX0_COPMI</name>
<reference evidence="1 2" key="1">
    <citation type="journal article" date="2019" name="Nat. Ecol. Evol.">
        <title>Megaphylogeny resolves global patterns of mushroom evolution.</title>
        <authorList>
            <person name="Varga T."/>
            <person name="Krizsan K."/>
            <person name="Foldi C."/>
            <person name="Dima B."/>
            <person name="Sanchez-Garcia M."/>
            <person name="Sanchez-Ramirez S."/>
            <person name="Szollosi G.J."/>
            <person name="Szarkandi J.G."/>
            <person name="Papp V."/>
            <person name="Albert L."/>
            <person name="Andreopoulos W."/>
            <person name="Angelini C."/>
            <person name="Antonin V."/>
            <person name="Barry K.W."/>
            <person name="Bougher N.L."/>
            <person name="Buchanan P."/>
            <person name="Buyck B."/>
            <person name="Bense V."/>
            <person name="Catcheside P."/>
            <person name="Chovatia M."/>
            <person name="Cooper J."/>
            <person name="Damon W."/>
            <person name="Desjardin D."/>
            <person name="Finy P."/>
            <person name="Geml J."/>
            <person name="Haridas S."/>
            <person name="Hughes K."/>
            <person name="Justo A."/>
            <person name="Karasinski D."/>
            <person name="Kautmanova I."/>
            <person name="Kiss B."/>
            <person name="Kocsube S."/>
            <person name="Kotiranta H."/>
            <person name="LaButti K.M."/>
            <person name="Lechner B.E."/>
            <person name="Liimatainen K."/>
            <person name="Lipzen A."/>
            <person name="Lukacs Z."/>
            <person name="Mihaltcheva S."/>
            <person name="Morgado L.N."/>
            <person name="Niskanen T."/>
            <person name="Noordeloos M.E."/>
            <person name="Ohm R.A."/>
            <person name="Ortiz-Santana B."/>
            <person name="Ovrebo C."/>
            <person name="Racz N."/>
            <person name="Riley R."/>
            <person name="Savchenko A."/>
            <person name="Shiryaev A."/>
            <person name="Soop K."/>
            <person name="Spirin V."/>
            <person name="Szebenyi C."/>
            <person name="Tomsovsky M."/>
            <person name="Tulloss R.E."/>
            <person name="Uehling J."/>
            <person name="Grigoriev I.V."/>
            <person name="Vagvolgyi C."/>
            <person name="Papp T."/>
            <person name="Martin F.M."/>
            <person name="Miettinen O."/>
            <person name="Hibbett D.S."/>
            <person name="Nagy L.G."/>
        </authorList>
    </citation>
    <scope>NUCLEOTIDE SEQUENCE [LARGE SCALE GENOMIC DNA]</scope>
    <source>
        <strain evidence="1 2">FP101781</strain>
    </source>
</reference>
<evidence type="ECO:0000313" key="1">
    <source>
        <dbReference type="EMBL" id="TEB20944.1"/>
    </source>
</evidence>
<organism evidence="1 2">
    <name type="scientific">Coprinellus micaceus</name>
    <name type="common">Glistening ink-cap mushroom</name>
    <name type="synonym">Coprinus micaceus</name>
    <dbReference type="NCBI Taxonomy" id="71717"/>
    <lineage>
        <taxon>Eukaryota</taxon>
        <taxon>Fungi</taxon>
        <taxon>Dikarya</taxon>
        <taxon>Basidiomycota</taxon>
        <taxon>Agaricomycotina</taxon>
        <taxon>Agaricomycetes</taxon>
        <taxon>Agaricomycetidae</taxon>
        <taxon>Agaricales</taxon>
        <taxon>Agaricineae</taxon>
        <taxon>Psathyrellaceae</taxon>
        <taxon>Coprinellus</taxon>
    </lineage>
</organism>
<evidence type="ECO:0000313" key="2">
    <source>
        <dbReference type="Proteomes" id="UP000298030"/>
    </source>
</evidence>
<evidence type="ECO:0008006" key="3">
    <source>
        <dbReference type="Google" id="ProtNLM"/>
    </source>
</evidence>
<keyword evidence="2" id="KW-1185">Reference proteome</keyword>
<accession>A0A4Y7SGX0</accession>
<sequence length="505" mass="57676">MSHQSLCSVAGFKLRPPLYDSQNNTNNYYYAGNGNTLTLPKHPQDRLEEYVSKGATHDSAECGTDAPKCHPETREAVQGKMLTHIEYGKTKVRYFIPTLAYHLLQLNIPGLRMAIIASIEAHPSVFDKRLDQQVEILILAPIRKLHETTDTTTWLKAIIIDGVDECGPDKEREYETENERQISRENNQREVLSALVQATNDPSFPFRIVVASRPERAIENFFSPLLSAGMVKKLFLDSEYKPEANIELYARAMLNKIGMDYGLPTIWYSQVGQALQIADIPRYWAQEASGQFVYAATVIRYIQDKSGPPHKQLECVLNWRPSNTSNPFAALNVVYTGILRTSPEPILAVKWLHSIISFTKSYYTPWYMKRLLESYPGETGYLLGPLASLIRITDKDGEPDFHFYHKSLSDFLDDPLRSGAFSIPGDGVFRFQVDRYIELIEEVDKGPQGQLPPKETLDAVLRVFCGKITDWIQWPHEKQYDASHIHWWFSHLLRDEARAAVFLAF</sequence>
<dbReference type="OrthoDB" id="626167at2759"/>
<protein>
    <recommendedName>
        <fullName evidence="3">NACHT domain-containing protein</fullName>
    </recommendedName>
</protein>
<proteinExistence type="predicted"/>
<dbReference type="EMBL" id="QPFP01000128">
    <property type="protein sequence ID" value="TEB20944.1"/>
    <property type="molecule type" value="Genomic_DNA"/>
</dbReference>
<gene>
    <name evidence="1" type="ORF">FA13DRAFT_1717400</name>
</gene>
<comment type="caution">
    <text evidence="1">The sequence shown here is derived from an EMBL/GenBank/DDBJ whole genome shotgun (WGS) entry which is preliminary data.</text>
</comment>
<dbReference type="AlphaFoldDB" id="A0A4Y7SGX0"/>